<dbReference type="RefSeq" id="WP_093378181.1">
    <property type="nucleotide sequence ID" value="NZ_BNAN01000003.1"/>
</dbReference>
<dbReference type="PROSITE" id="PS51257">
    <property type="entry name" value="PROKAR_LIPOPROTEIN"/>
    <property type="match status" value="1"/>
</dbReference>
<protein>
    <submittedName>
        <fullName evidence="2">Uncharacterized protein</fullName>
    </submittedName>
</protein>
<dbReference type="EMBL" id="FONZ01000003">
    <property type="protein sequence ID" value="SFF22186.1"/>
    <property type="molecule type" value="Genomic_DNA"/>
</dbReference>
<evidence type="ECO:0000313" key="3">
    <source>
        <dbReference type="Proteomes" id="UP000198520"/>
    </source>
</evidence>
<organism evidence="2 3">
    <name type="scientific">Flavimobilis marinus</name>
    <dbReference type="NCBI Taxonomy" id="285351"/>
    <lineage>
        <taxon>Bacteria</taxon>
        <taxon>Bacillati</taxon>
        <taxon>Actinomycetota</taxon>
        <taxon>Actinomycetes</taxon>
        <taxon>Micrococcales</taxon>
        <taxon>Jonesiaceae</taxon>
        <taxon>Flavimobilis</taxon>
    </lineage>
</organism>
<proteinExistence type="predicted"/>
<keyword evidence="1" id="KW-0732">Signal</keyword>
<dbReference type="STRING" id="285351.SAMN04488035_2058"/>
<evidence type="ECO:0000313" key="2">
    <source>
        <dbReference type="EMBL" id="SFF22186.1"/>
    </source>
</evidence>
<sequence>MINRTQRPRRVFTSIVLSTVLVGGLASCSSDASIEKFCEEGSALGEGPDVDAGSDPDAVMEATRAVIDDAKKVEAPDEIKDDWKVTLDGFSEYVGAFDGVDLSDEEATLKASETAFAALEDPEFTAATERVSTFVDENCTEESASPTE</sequence>
<dbReference type="OrthoDB" id="4827668at2"/>
<accession>A0A1I2H055</accession>
<evidence type="ECO:0000256" key="1">
    <source>
        <dbReference type="SAM" id="SignalP"/>
    </source>
</evidence>
<reference evidence="3" key="1">
    <citation type="submission" date="2016-10" db="EMBL/GenBank/DDBJ databases">
        <authorList>
            <person name="Varghese N."/>
            <person name="Submissions S."/>
        </authorList>
    </citation>
    <scope>NUCLEOTIDE SEQUENCE [LARGE SCALE GENOMIC DNA]</scope>
    <source>
        <strain evidence="3">DSM 19083</strain>
    </source>
</reference>
<name>A0A1I2H055_9MICO</name>
<keyword evidence="3" id="KW-1185">Reference proteome</keyword>
<gene>
    <name evidence="2" type="ORF">SAMN04488035_2058</name>
</gene>
<feature type="chain" id="PRO_5011475594" evidence="1">
    <location>
        <begin position="33"/>
        <end position="148"/>
    </location>
</feature>
<dbReference type="Proteomes" id="UP000198520">
    <property type="component" value="Unassembled WGS sequence"/>
</dbReference>
<feature type="signal peptide" evidence="1">
    <location>
        <begin position="1"/>
        <end position="32"/>
    </location>
</feature>
<dbReference type="AlphaFoldDB" id="A0A1I2H055"/>